<evidence type="ECO:0000313" key="1">
    <source>
        <dbReference type="EMBL" id="CAJ2638631.1"/>
    </source>
</evidence>
<organism evidence="1 2">
    <name type="scientific">Trifolium pratense</name>
    <name type="common">Red clover</name>
    <dbReference type="NCBI Taxonomy" id="57577"/>
    <lineage>
        <taxon>Eukaryota</taxon>
        <taxon>Viridiplantae</taxon>
        <taxon>Streptophyta</taxon>
        <taxon>Embryophyta</taxon>
        <taxon>Tracheophyta</taxon>
        <taxon>Spermatophyta</taxon>
        <taxon>Magnoliopsida</taxon>
        <taxon>eudicotyledons</taxon>
        <taxon>Gunneridae</taxon>
        <taxon>Pentapetalae</taxon>
        <taxon>rosids</taxon>
        <taxon>fabids</taxon>
        <taxon>Fabales</taxon>
        <taxon>Fabaceae</taxon>
        <taxon>Papilionoideae</taxon>
        <taxon>50 kb inversion clade</taxon>
        <taxon>NPAAA clade</taxon>
        <taxon>Hologalegina</taxon>
        <taxon>IRL clade</taxon>
        <taxon>Trifolieae</taxon>
        <taxon>Trifolium</taxon>
    </lineage>
</organism>
<accession>A0ACB0J159</accession>
<dbReference type="Proteomes" id="UP001177021">
    <property type="component" value="Unassembled WGS sequence"/>
</dbReference>
<protein>
    <submittedName>
        <fullName evidence="1">Uncharacterized protein</fullName>
    </submittedName>
</protein>
<proteinExistence type="predicted"/>
<dbReference type="EMBL" id="CASHSV030000024">
    <property type="protein sequence ID" value="CAJ2638631.1"/>
    <property type="molecule type" value="Genomic_DNA"/>
</dbReference>
<gene>
    <name evidence="1" type="ORF">MILVUS5_LOCUS8805</name>
</gene>
<comment type="caution">
    <text evidence="1">The sequence shown here is derived from an EMBL/GenBank/DDBJ whole genome shotgun (WGS) entry which is preliminary data.</text>
</comment>
<name>A0ACB0J159_TRIPR</name>
<sequence length="801" mass="88413">MNTSVNTCEIVELSEEIFPEFETGGKPESSCSYKLGKRYSIEDDINRLFQAIEIKSSSRGHSISRSQKSALKRPIKVCPSQASGIGIAEPVSLKQALRGLCISQASEMAALKRPSKQCSSSRVSEVGTVKKLVEISLVPEISTPSGKFPDVAISSSSANHSIRVVNDASSKEMTNRFVSRDQIVPLPPEVEAGNTAIRTEEVLEVKTNPATSSKSCFDSSMLDKDRVENSHCASCPPSTRNDGGVDKSSSISTCLAKPIFNNMNFFKKKVKKDLCSASSCATSSSDKGSGNSDLKHEVKENDKQSPCSSNHSIEVNSVNVSRDSSKPSSSLNCNKKTKFLVTKVDEKSRSKEKGEFSQSSKSSMGEYSTSSTSISEESNLSSSNRSGQRPHMSKHSRWEAIRAVQQQHGNLNLRHFRMRRKIGSGDIGTVYLAELIGTSCFFALKVMDNEFLASRKKTFRVQTEREILQMLDHPFLPTLYSYINTDKLSCLVMEYCPGGDLHVLRQRQTYKSFSEQASRFYVAEVLLALEYLHMMGVVYRDLKPENILVREDGHIMLTDFDLSLRCSVNPMLVKSSSPEADATKKISSPCSGASCIHPFCLQPDWQVSCFTPILLSTGAKSRKMKADISAQVGPLPQLVVEPTEARSNSFVGTYEYLAPEIIKGEGHGNAVDWWTFGILLFELLYGKTPFKGPSNDDTLSNIVSQSLKFPGTPIVSFHARDLIRGLLIKDPENRLGSIKGAAEIKQHPFFVNLNWALIRCAAPPELPKFRDFGTSASSMATHKENANDLEDIDDCEEFELF</sequence>
<reference evidence="1" key="1">
    <citation type="submission" date="2023-10" db="EMBL/GenBank/DDBJ databases">
        <authorList>
            <person name="Rodriguez Cubillos JULIANA M."/>
            <person name="De Vega J."/>
        </authorList>
    </citation>
    <scope>NUCLEOTIDE SEQUENCE</scope>
</reference>
<keyword evidence="2" id="KW-1185">Reference proteome</keyword>
<evidence type="ECO:0000313" key="2">
    <source>
        <dbReference type="Proteomes" id="UP001177021"/>
    </source>
</evidence>